<organism evidence="2 3">
    <name type="scientific">Mucilaginibacter angelicae</name>
    <dbReference type="NCBI Taxonomy" id="869718"/>
    <lineage>
        <taxon>Bacteria</taxon>
        <taxon>Pseudomonadati</taxon>
        <taxon>Bacteroidota</taxon>
        <taxon>Sphingobacteriia</taxon>
        <taxon>Sphingobacteriales</taxon>
        <taxon>Sphingobacteriaceae</taxon>
        <taxon>Mucilaginibacter</taxon>
    </lineage>
</organism>
<dbReference type="Proteomes" id="UP001589828">
    <property type="component" value="Unassembled WGS sequence"/>
</dbReference>
<reference evidence="2 3" key="1">
    <citation type="submission" date="2024-09" db="EMBL/GenBank/DDBJ databases">
        <authorList>
            <person name="Sun Q."/>
            <person name="Mori K."/>
        </authorList>
    </citation>
    <scope>NUCLEOTIDE SEQUENCE [LARGE SCALE GENOMIC DNA]</scope>
    <source>
        <strain evidence="2 3">NCAIM B.02415</strain>
    </source>
</reference>
<feature type="signal peptide" evidence="1">
    <location>
        <begin position="1"/>
        <end position="19"/>
    </location>
</feature>
<gene>
    <name evidence="2" type="ORF">ACFFGT_00980</name>
</gene>
<dbReference type="EMBL" id="JBHLTS010000004">
    <property type="protein sequence ID" value="MFC0512741.1"/>
    <property type="molecule type" value="Genomic_DNA"/>
</dbReference>
<proteinExistence type="predicted"/>
<sequence>MKKLLLIAITTFCSIGAYAQANELNCTEQAVTFKINLHGNSSKIGRFDPVQMGAGFKSSNAYTGKQSPSEISPPLSFENTFNPAAAYIPNNTIPLKKMTFPYPKINYVTGKFTPTTYDHFKLLPMPVVNNLTPLLN</sequence>
<evidence type="ECO:0000313" key="2">
    <source>
        <dbReference type="EMBL" id="MFC0512741.1"/>
    </source>
</evidence>
<protein>
    <submittedName>
        <fullName evidence="2">Uncharacterized protein</fullName>
    </submittedName>
</protein>
<evidence type="ECO:0000256" key="1">
    <source>
        <dbReference type="SAM" id="SignalP"/>
    </source>
</evidence>
<comment type="caution">
    <text evidence="2">The sequence shown here is derived from an EMBL/GenBank/DDBJ whole genome shotgun (WGS) entry which is preliminary data.</text>
</comment>
<accession>A0ABV6KZ34</accession>
<keyword evidence="3" id="KW-1185">Reference proteome</keyword>
<evidence type="ECO:0000313" key="3">
    <source>
        <dbReference type="Proteomes" id="UP001589828"/>
    </source>
</evidence>
<keyword evidence="1" id="KW-0732">Signal</keyword>
<feature type="chain" id="PRO_5045061466" evidence="1">
    <location>
        <begin position="20"/>
        <end position="136"/>
    </location>
</feature>
<dbReference type="RefSeq" id="WP_377020617.1">
    <property type="nucleotide sequence ID" value="NZ_JBHLTS010000004.1"/>
</dbReference>
<name>A0ABV6KZ34_9SPHI</name>